<keyword evidence="3" id="KW-1185">Reference proteome</keyword>
<dbReference type="Proteomes" id="UP000664521">
    <property type="component" value="Unassembled WGS sequence"/>
</dbReference>
<comment type="caution">
    <text evidence="2">The sequence shown here is derived from an EMBL/GenBank/DDBJ whole genome shotgun (WGS) entry which is preliminary data.</text>
</comment>
<dbReference type="OrthoDB" id="5320482at2759"/>
<name>A0A8H3ERH7_9LECA</name>
<feature type="compositionally biased region" description="Low complexity" evidence="1">
    <location>
        <begin position="617"/>
        <end position="631"/>
    </location>
</feature>
<evidence type="ECO:0000313" key="2">
    <source>
        <dbReference type="EMBL" id="CAF9909118.1"/>
    </source>
</evidence>
<proteinExistence type="predicted"/>
<feature type="compositionally biased region" description="Polar residues" evidence="1">
    <location>
        <begin position="135"/>
        <end position="144"/>
    </location>
</feature>
<accession>A0A8H3ERH7</accession>
<feature type="region of interest" description="Disordered" evidence="1">
    <location>
        <begin position="547"/>
        <end position="665"/>
    </location>
</feature>
<feature type="region of interest" description="Disordered" evidence="1">
    <location>
        <begin position="193"/>
        <end position="260"/>
    </location>
</feature>
<feature type="compositionally biased region" description="Low complexity" evidence="1">
    <location>
        <begin position="225"/>
        <end position="246"/>
    </location>
</feature>
<reference evidence="2" key="1">
    <citation type="submission" date="2021-03" db="EMBL/GenBank/DDBJ databases">
        <authorList>
            <person name="Tagirdzhanova G."/>
        </authorList>
    </citation>
    <scope>NUCLEOTIDE SEQUENCE</scope>
</reference>
<dbReference type="AlphaFoldDB" id="A0A8H3ERH7"/>
<feature type="compositionally biased region" description="Polar residues" evidence="1">
    <location>
        <begin position="590"/>
        <end position="607"/>
    </location>
</feature>
<feature type="region of interest" description="Disordered" evidence="1">
    <location>
        <begin position="348"/>
        <end position="396"/>
    </location>
</feature>
<protein>
    <submittedName>
        <fullName evidence="2">Uncharacterized protein</fullName>
    </submittedName>
</protein>
<feature type="compositionally biased region" description="Acidic residues" evidence="1">
    <location>
        <begin position="656"/>
        <end position="665"/>
    </location>
</feature>
<evidence type="ECO:0000256" key="1">
    <source>
        <dbReference type="SAM" id="MobiDB-lite"/>
    </source>
</evidence>
<feature type="region of interest" description="Disordered" evidence="1">
    <location>
        <begin position="128"/>
        <end position="159"/>
    </location>
</feature>
<sequence length="665" mass="72799">MESTLSVSNPKVDTTPLPDDQSVSLLDEARNHYAGSDPPPFVTRNCGKNAVGNIKRVVLATADNKYPLSPVSVPCTHRLWSKNYTYATVDLNGKRRIVKSRSGGPMGGASYTLWRGVEKGFAERPVGFTEKDLTSRQNTPVSSDYSDEPPRKKVFRASKPIVIGDYHDDSITSSAFGGTPDTDSEHAQLIATLSSDSSSENGDRNSSESPMVLDGRSSTISTNWSFPKPTKSPSSIPVTSISTSRISSEKPRKSSTANNNMANEMLLDMVKKGYTIPAIRDEWKNKTGYETSESSWRSRFWRLNAKGLTGGIQVYGSVGRELRTTEDSTGEFDPERGIRFRAVNSRYTPGTSPYFRQSTSTPYAPSSRPSHQDNTRQTTEMSTRETIEVPDLANVGPGDQSSSIIYSHLMTPAASCIETNPVGNPSTPLTLAPHKLARTTLRIVDSNAYTPLKLRSCSNISALFAKVLDVCGLNDHKDALEALKLTFDWMGPTDPERHMLLKERYEDSFEVLLEMIDEAPCWATGAKCTVGVEVVLKDEGIERRFSNVETSSRKTSNAASETLARRFSNAEASSRKTSTTSEMMGRKSSKQSAEALSSRKTSTTASDTLARRFSNQSAGSSSRKTSTASESEIPERKLSIRSGGESSTASERPEADYEVPDEMET</sequence>
<feature type="compositionally biased region" description="Polar residues" evidence="1">
    <location>
        <begin position="1"/>
        <end position="12"/>
    </location>
</feature>
<feature type="compositionally biased region" description="Polar residues" evidence="1">
    <location>
        <begin position="348"/>
        <end position="369"/>
    </location>
</feature>
<feature type="compositionally biased region" description="Polar residues" evidence="1">
    <location>
        <begin position="547"/>
        <end position="560"/>
    </location>
</feature>
<organism evidence="2 3">
    <name type="scientific">Heterodermia speciosa</name>
    <dbReference type="NCBI Taxonomy" id="116794"/>
    <lineage>
        <taxon>Eukaryota</taxon>
        <taxon>Fungi</taxon>
        <taxon>Dikarya</taxon>
        <taxon>Ascomycota</taxon>
        <taxon>Pezizomycotina</taxon>
        <taxon>Lecanoromycetes</taxon>
        <taxon>OSLEUM clade</taxon>
        <taxon>Lecanoromycetidae</taxon>
        <taxon>Caliciales</taxon>
        <taxon>Physciaceae</taxon>
        <taxon>Heterodermia</taxon>
    </lineage>
</organism>
<evidence type="ECO:0000313" key="3">
    <source>
        <dbReference type="Proteomes" id="UP000664521"/>
    </source>
</evidence>
<dbReference type="EMBL" id="CAJPDS010000007">
    <property type="protein sequence ID" value="CAF9909118.1"/>
    <property type="molecule type" value="Genomic_DNA"/>
</dbReference>
<gene>
    <name evidence="2" type="ORF">HETSPECPRED_008839</name>
</gene>
<feature type="compositionally biased region" description="Polar residues" evidence="1">
    <location>
        <begin position="570"/>
        <end position="582"/>
    </location>
</feature>
<feature type="region of interest" description="Disordered" evidence="1">
    <location>
        <begin position="1"/>
        <end position="21"/>
    </location>
</feature>